<dbReference type="PANTHER" id="PTHR46302">
    <property type="entry name" value="DOUBLECORTIN DOMAIN-CONTAINING PROTEIN 1"/>
    <property type="match status" value="1"/>
</dbReference>
<evidence type="ECO:0000313" key="1">
    <source>
        <dbReference type="EMBL" id="VTJ78588.1"/>
    </source>
</evidence>
<name>A0A5E4C9T4_MARMO</name>
<sequence length="68" mass="7620">ADLSSYEADKTLSYYEELLLSLRMKTCMQVVYRSGIAATHQKPVKIIAYKNGDGYRNGKLIVAGTFPM</sequence>
<dbReference type="GO" id="GO:0030496">
    <property type="term" value="C:midbody"/>
    <property type="evidence" value="ECO:0007669"/>
    <property type="project" value="TreeGrafter"/>
</dbReference>
<dbReference type="EMBL" id="CABDUW010001091">
    <property type="protein sequence ID" value="VTJ78588.1"/>
    <property type="molecule type" value="Genomic_DNA"/>
</dbReference>
<comment type="caution">
    <text evidence="1">The sequence shown here is derived from an EMBL/GenBank/DDBJ whole genome shotgun (WGS) entry which is preliminary data.</text>
</comment>
<proteinExistence type="predicted"/>
<evidence type="ECO:0000313" key="2">
    <source>
        <dbReference type="Proteomes" id="UP000335636"/>
    </source>
</evidence>
<dbReference type="Proteomes" id="UP000335636">
    <property type="component" value="Unassembled WGS sequence"/>
</dbReference>
<gene>
    <name evidence="1" type="ORF">MONAX_5E007065</name>
</gene>
<dbReference type="InterPro" id="IPR043188">
    <property type="entry name" value="DCDC1"/>
</dbReference>
<dbReference type="GO" id="GO:0008017">
    <property type="term" value="F:microtubule binding"/>
    <property type="evidence" value="ECO:0007669"/>
    <property type="project" value="InterPro"/>
</dbReference>
<feature type="non-terminal residue" evidence="1">
    <location>
        <position position="68"/>
    </location>
</feature>
<dbReference type="PANTHER" id="PTHR46302:SF3">
    <property type="entry name" value="DOUBLECORTIN DOMAIN-CONTAINING PROTEIN 1"/>
    <property type="match status" value="1"/>
</dbReference>
<reference evidence="1" key="1">
    <citation type="submission" date="2019-04" db="EMBL/GenBank/DDBJ databases">
        <authorList>
            <person name="Alioto T."/>
            <person name="Alioto T."/>
        </authorList>
    </citation>
    <scope>NUCLEOTIDE SEQUENCE [LARGE SCALE GENOMIC DNA]</scope>
</reference>
<feature type="non-terminal residue" evidence="1">
    <location>
        <position position="1"/>
    </location>
</feature>
<protein>
    <submittedName>
        <fullName evidence="1">Uncharacterized protein</fullName>
    </submittedName>
</protein>
<accession>A0A5E4C9T4</accession>
<dbReference type="GO" id="GO:1902412">
    <property type="term" value="P:regulation of mitotic cytokinesis"/>
    <property type="evidence" value="ECO:0007669"/>
    <property type="project" value="InterPro"/>
</dbReference>
<keyword evidence="2" id="KW-1185">Reference proteome</keyword>
<organism evidence="1 2">
    <name type="scientific">Marmota monax</name>
    <name type="common">Woodchuck</name>
    <dbReference type="NCBI Taxonomy" id="9995"/>
    <lineage>
        <taxon>Eukaryota</taxon>
        <taxon>Metazoa</taxon>
        <taxon>Chordata</taxon>
        <taxon>Craniata</taxon>
        <taxon>Vertebrata</taxon>
        <taxon>Euteleostomi</taxon>
        <taxon>Mammalia</taxon>
        <taxon>Eutheria</taxon>
        <taxon>Euarchontoglires</taxon>
        <taxon>Glires</taxon>
        <taxon>Rodentia</taxon>
        <taxon>Sciuromorpha</taxon>
        <taxon>Sciuridae</taxon>
        <taxon>Xerinae</taxon>
        <taxon>Marmotini</taxon>
        <taxon>Marmota</taxon>
    </lineage>
</organism>
<dbReference type="AlphaFoldDB" id="A0A5E4C9T4"/>